<evidence type="ECO:0000313" key="1">
    <source>
        <dbReference type="EMBL" id="EDL88325.1"/>
    </source>
</evidence>
<protein>
    <submittedName>
        <fullName evidence="1">RCG61195</fullName>
    </submittedName>
</protein>
<evidence type="ECO:0000313" key="2">
    <source>
        <dbReference type="Proteomes" id="UP000234681"/>
    </source>
</evidence>
<proteinExistence type="predicted"/>
<feature type="non-terminal residue" evidence="1">
    <location>
        <position position="14"/>
    </location>
</feature>
<dbReference type="Proteomes" id="UP000234681">
    <property type="component" value="Chromosome 15"/>
</dbReference>
<gene>
    <name evidence="1" type="ORF">rCG_61195</name>
</gene>
<name>A6KE20_RAT</name>
<dbReference type="EMBL" id="CH474040">
    <property type="protein sequence ID" value="EDL88325.1"/>
    <property type="molecule type" value="Genomic_DNA"/>
</dbReference>
<organism evidence="1 2">
    <name type="scientific">Rattus norvegicus</name>
    <name type="common">Rat</name>
    <dbReference type="NCBI Taxonomy" id="10116"/>
    <lineage>
        <taxon>Eukaryota</taxon>
        <taxon>Metazoa</taxon>
        <taxon>Chordata</taxon>
        <taxon>Craniata</taxon>
        <taxon>Vertebrata</taxon>
        <taxon>Euteleostomi</taxon>
        <taxon>Mammalia</taxon>
        <taxon>Eutheria</taxon>
        <taxon>Euarchontoglires</taxon>
        <taxon>Glires</taxon>
        <taxon>Rodentia</taxon>
        <taxon>Myomorpha</taxon>
        <taxon>Muroidea</taxon>
        <taxon>Muridae</taxon>
        <taxon>Murinae</taxon>
        <taxon>Rattus</taxon>
    </lineage>
</organism>
<reference evidence="1 2" key="1">
    <citation type="submission" date="2005-07" db="EMBL/GenBank/DDBJ databases">
        <authorList>
            <person name="Mural R.J."/>
            <person name="Li P.W."/>
            <person name="Adams M.D."/>
            <person name="Amanatides P.G."/>
            <person name="Baden-Tillson H."/>
            <person name="Barnstead M."/>
            <person name="Chin S.H."/>
            <person name="Dew I."/>
            <person name="Evans C.A."/>
            <person name="Ferriera S."/>
            <person name="Flanigan M."/>
            <person name="Fosler C."/>
            <person name="Glodek A."/>
            <person name="Gu Z."/>
            <person name="Holt R.A."/>
            <person name="Jennings D."/>
            <person name="Kraft C.L."/>
            <person name="Lu F."/>
            <person name="Nguyen T."/>
            <person name="Nusskern D.R."/>
            <person name="Pfannkoch C.M."/>
            <person name="Sitter C."/>
            <person name="Sutton G.G."/>
            <person name="Venter J.C."/>
            <person name="Wang Z."/>
            <person name="Woodage T."/>
            <person name="Zheng X.H."/>
            <person name="Zhong F."/>
        </authorList>
    </citation>
    <scope>NUCLEOTIDE SEQUENCE [LARGE SCALE GENOMIC DNA]</scope>
    <source>
        <strain>BN</strain>
        <strain evidence="2">Sprague-Dawley</strain>
    </source>
</reference>
<sequence length="14" mass="1543">MHAAAYRRPWAVGG</sequence>
<accession>A6KE20</accession>